<organism evidence="2 3">
    <name type="scientific">Gossypium stocksii</name>
    <dbReference type="NCBI Taxonomy" id="47602"/>
    <lineage>
        <taxon>Eukaryota</taxon>
        <taxon>Viridiplantae</taxon>
        <taxon>Streptophyta</taxon>
        <taxon>Embryophyta</taxon>
        <taxon>Tracheophyta</taxon>
        <taxon>Spermatophyta</taxon>
        <taxon>Magnoliopsida</taxon>
        <taxon>eudicotyledons</taxon>
        <taxon>Gunneridae</taxon>
        <taxon>Pentapetalae</taxon>
        <taxon>rosids</taxon>
        <taxon>malvids</taxon>
        <taxon>Malvales</taxon>
        <taxon>Malvaceae</taxon>
        <taxon>Malvoideae</taxon>
        <taxon>Gossypium</taxon>
    </lineage>
</organism>
<name>A0A9D3VTQ7_9ROSI</name>
<feature type="region of interest" description="Disordered" evidence="1">
    <location>
        <begin position="1"/>
        <end position="46"/>
    </location>
</feature>
<comment type="caution">
    <text evidence="2">The sequence shown here is derived from an EMBL/GenBank/DDBJ whole genome shotgun (WGS) entry which is preliminary data.</text>
</comment>
<sequence length="62" mass="6796">VQVRFEANLAIGPSSSNGKEKAKVKKKPTKSSIPPHVDRKTTKASKDPKKVDIFLIISTNHV</sequence>
<evidence type="ECO:0000256" key="1">
    <source>
        <dbReference type="SAM" id="MobiDB-lite"/>
    </source>
</evidence>
<gene>
    <name evidence="2" type="ORF">J1N35_014206</name>
</gene>
<keyword evidence="3" id="KW-1185">Reference proteome</keyword>
<dbReference type="AlphaFoldDB" id="A0A9D3VTQ7"/>
<proteinExistence type="predicted"/>
<feature type="non-terminal residue" evidence="2">
    <location>
        <position position="1"/>
    </location>
</feature>
<evidence type="ECO:0000313" key="3">
    <source>
        <dbReference type="Proteomes" id="UP000828251"/>
    </source>
</evidence>
<dbReference type="Proteomes" id="UP000828251">
    <property type="component" value="Unassembled WGS sequence"/>
</dbReference>
<evidence type="ECO:0000313" key="2">
    <source>
        <dbReference type="EMBL" id="KAH1097285.1"/>
    </source>
</evidence>
<protein>
    <submittedName>
        <fullName evidence="2">Uncharacterized protein</fullName>
    </submittedName>
</protein>
<reference evidence="2 3" key="1">
    <citation type="journal article" date="2021" name="Plant Biotechnol. J.">
        <title>Multi-omics assisted identification of the key and species-specific regulatory components of drought-tolerant mechanisms in Gossypium stocksii.</title>
        <authorList>
            <person name="Yu D."/>
            <person name="Ke L."/>
            <person name="Zhang D."/>
            <person name="Wu Y."/>
            <person name="Sun Y."/>
            <person name="Mei J."/>
            <person name="Sun J."/>
            <person name="Sun Y."/>
        </authorList>
    </citation>
    <scope>NUCLEOTIDE SEQUENCE [LARGE SCALE GENOMIC DNA]</scope>
    <source>
        <strain evidence="3">cv. E1</strain>
        <tissue evidence="2">Leaf</tissue>
    </source>
</reference>
<accession>A0A9D3VTQ7</accession>
<dbReference type="EMBL" id="JAIQCV010000005">
    <property type="protein sequence ID" value="KAH1097285.1"/>
    <property type="molecule type" value="Genomic_DNA"/>
</dbReference>
<feature type="compositionally biased region" description="Basic and acidic residues" evidence="1">
    <location>
        <begin position="36"/>
        <end position="46"/>
    </location>
</feature>